<dbReference type="InterPro" id="IPR036165">
    <property type="entry name" value="YefM-like_sf"/>
</dbReference>
<dbReference type="InterPro" id="IPR006442">
    <property type="entry name" value="Antitoxin_Phd/YefM"/>
</dbReference>
<dbReference type="NCBIfam" id="TIGR01552">
    <property type="entry name" value="phd_fam"/>
    <property type="match status" value="1"/>
</dbReference>
<comment type="similarity">
    <text evidence="1 2">Belongs to the phD/YefM antitoxin family.</text>
</comment>
<evidence type="ECO:0000313" key="3">
    <source>
        <dbReference type="EMBL" id="SNX44674.1"/>
    </source>
</evidence>
<proteinExistence type="inferred from homology"/>
<organism evidence="3 4">
    <name type="scientific">Acinetobacter puyangensis</name>
    <dbReference type="NCBI Taxonomy" id="1096779"/>
    <lineage>
        <taxon>Bacteria</taxon>
        <taxon>Pseudomonadati</taxon>
        <taxon>Pseudomonadota</taxon>
        <taxon>Gammaproteobacteria</taxon>
        <taxon>Moraxellales</taxon>
        <taxon>Moraxellaceae</taxon>
        <taxon>Acinetobacter</taxon>
    </lineage>
</organism>
<reference evidence="4" key="1">
    <citation type="submission" date="2016-09" db="EMBL/GenBank/DDBJ databases">
        <authorList>
            <person name="Varghese N."/>
            <person name="Submissions S."/>
        </authorList>
    </citation>
    <scope>NUCLEOTIDE SEQUENCE [LARGE SCALE GENOMIC DNA]</scope>
    <source>
        <strain evidence="4">ANC 4466</strain>
    </source>
</reference>
<evidence type="ECO:0000256" key="2">
    <source>
        <dbReference type="RuleBase" id="RU362080"/>
    </source>
</evidence>
<dbReference type="Proteomes" id="UP000219042">
    <property type="component" value="Unassembled WGS sequence"/>
</dbReference>
<keyword evidence="4" id="KW-1185">Reference proteome</keyword>
<dbReference type="Pfam" id="PF02604">
    <property type="entry name" value="PhdYeFM_antitox"/>
    <property type="match status" value="1"/>
</dbReference>
<dbReference type="OrthoDB" id="9802003at2"/>
<dbReference type="SUPFAM" id="SSF143120">
    <property type="entry name" value="YefM-like"/>
    <property type="match status" value="1"/>
</dbReference>
<dbReference type="Gene3D" id="3.40.1620.10">
    <property type="entry name" value="YefM-like domain"/>
    <property type="match status" value="1"/>
</dbReference>
<gene>
    <name evidence="3" type="ORF">SAMN05421731_10425</name>
</gene>
<accession>A0A240E7G2</accession>
<name>A0A240E7G2_9GAMM</name>
<evidence type="ECO:0000256" key="1">
    <source>
        <dbReference type="ARBA" id="ARBA00009981"/>
    </source>
</evidence>
<dbReference type="RefSeq" id="WP_097078925.1">
    <property type="nucleotide sequence ID" value="NZ_BAABHT010000009.1"/>
</dbReference>
<evidence type="ECO:0000313" key="4">
    <source>
        <dbReference type="Proteomes" id="UP000219042"/>
    </source>
</evidence>
<protein>
    <recommendedName>
        <fullName evidence="2">Antitoxin</fullName>
    </recommendedName>
</protein>
<dbReference type="AlphaFoldDB" id="A0A240E7G2"/>
<sequence>MSHIPFTQARANLAELIQQSQHGNKTFISQRGHTSAVLLSLSDYNKLNGTPQNFMQAWATWHQNNLQVLQEDITDFQPGRDDTQGREFSW</sequence>
<comment type="function">
    <text evidence="2">Antitoxin component of a type II toxin-antitoxin (TA) system.</text>
</comment>
<dbReference type="EMBL" id="OANT01000004">
    <property type="protein sequence ID" value="SNX44674.1"/>
    <property type="molecule type" value="Genomic_DNA"/>
</dbReference>